<evidence type="ECO:0000313" key="3">
    <source>
        <dbReference type="Proteomes" id="UP001315278"/>
    </source>
</evidence>
<name>A0ABS5FQX0_9BRAD</name>
<feature type="region of interest" description="Disordered" evidence="1">
    <location>
        <begin position="52"/>
        <end position="74"/>
    </location>
</feature>
<comment type="caution">
    <text evidence="2">The sequence shown here is derived from an EMBL/GenBank/DDBJ whole genome shotgun (WGS) entry which is preliminary data.</text>
</comment>
<proteinExistence type="predicted"/>
<reference evidence="3" key="1">
    <citation type="journal article" date="2021" name="ISME J.">
        <title>Evolutionary origin and ecological implication of a unique nif island in free-living Bradyrhizobium lineages.</title>
        <authorList>
            <person name="Tao J."/>
        </authorList>
    </citation>
    <scope>NUCLEOTIDE SEQUENCE [LARGE SCALE GENOMIC DNA]</scope>
    <source>
        <strain evidence="3">SZCCT0434</strain>
    </source>
</reference>
<dbReference type="RefSeq" id="WP_212397325.1">
    <property type="nucleotide sequence ID" value="NZ_JAFCJH010000035.1"/>
</dbReference>
<dbReference type="Proteomes" id="UP001315278">
    <property type="component" value="Unassembled WGS sequence"/>
</dbReference>
<gene>
    <name evidence="2" type="ORF">JQ615_27645</name>
</gene>
<dbReference type="EMBL" id="JAFCJH010000035">
    <property type="protein sequence ID" value="MBR0799169.1"/>
    <property type="molecule type" value="Genomic_DNA"/>
</dbReference>
<keyword evidence="3" id="KW-1185">Reference proteome</keyword>
<evidence type="ECO:0000256" key="1">
    <source>
        <dbReference type="SAM" id="MobiDB-lite"/>
    </source>
</evidence>
<evidence type="ECO:0000313" key="2">
    <source>
        <dbReference type="EMBL" id="MBR0799169.1"/>
    </source>
</evidence>
<protein>
    <submittedName>
        <fullName evidence="2">Uncharacterized protein</fullName>
    </submittedName>
</protein>
<sequence>MVDKVTWQRAGRVTEPGRYMYRFGWLTVTADDIKIWEQYPEAAFTLVKKPSAGPDSDEYHLGAFELSPPPPGEH</sequence>
<organism evidence="2 3">
    <name type="scientific">Bradyrhizobium jicamae</name>
    <dbReference type="NCBI Taxonomy" id="280332"/>
    <lineage>
        <taxon>Bacteria</taxon>
        <taxon>Pseudomonadati</taxon>
        <taxon>Pseudomonadota</taxon>
        <taxon>Alphaproteobacteria</taxon>
        <taxon>Hyphomicrobiales</taxon>
        <taxon>Nitrobacteraceae</taxon>
        <taxon>Bradyrhizobium</taxon>
    </lineage>
</organism>
<accession>A0ABS5FQX0</accession>